<dbReference type="Pfam" id="PF13041">
    <property type="entry name" value="PPR_2"/>
    <property type="match status" value="2"/>
</dbReference>
<dbReference type="PROSITE" id="PS51375">
    <property type="entry name" value="PPR"/>
    <property type="match status" value="4"/>
</dbReference>
<evidence type="ECO:0000256" key="2">
    <source>
        <dbReference type="PROSITE-ProRule" id="PRU00708"/>
    </source>
</evidence>
<feature type="repeat" description="PPR" evidence="2">
    <location>
        <begin position="180"/>
        <end position="214"/>
    </location>
</feature>
<evidence type="ECO:0000313" key="4">
    <source>
        <dbReference type="Proteomes" id="UP000824469"/>
    </source>
</evidence>
<reference evidence="3 4" key="1">
    <citation type="journal article" date="2021" name="Nat. Plants">
        <title>The Taxus genome provides insights into paclitaxel biosynthesis.</title>
        <authorList>
            <person name="Xiong X."/>
            <person name="Gou J."/>
            <person name="Liao Q."/>
            <person name="Li Y."/>
            <person name="Zhou Q."/>
            <person name="Bi G."/>
            <person name="Li C."/>
            <person name="Du R."/>
            <person name="Wang X."/>
            <person name="Sun T."/>
            <person name="Guo L."/>
            <person name="Liang H."/>
            <person name="Lu P."/>
            <person name="Wu Y."/>
            <person name="Zhang Z."/>
            <person name="Ro D.K."/>
            <person name="Shang Y."/>
            <person name="Huang S."/>
            <person name="Yan J."/>
        </authorList>
    </citation>
    <scope>NUCLEOTIDE SEQUENCE [LARGE SCALE GENOMIC DNA]</scope>
    <source>
        <strain evidence="3">Ta-2019</strain>
    </source>
</reference>
<proteinExistence type="predicted"/>
<sequence length="365" mass="40918">MGTYSDFDFEFLMQRPIESCTFVMELQTAIDEMCNSGKIPDDATLSVLADALVEGDEVEDALNRLIPDFENDSAACMNFTVVLIEKFIKLDKLIAAYSLFRALRNRGVVPDLAVCNSVLAAAGKTSDFKIACHVFKDLLANGSPNSTSYFSLAKALTKAGDTEVSYKFCIELAGDNILCNATVLNRLIYAFAGTGQIKTAFALFEYMKHWKHKPDQVTYNTIIDILGKSGQADATYHEFLAMKELGHNPDIITYNTLINNFCRLGRLDLCLMILQEMTGRGFEPNLRTYTAIIDRFGRTGQVDEALRLFNEMKERGCRASIYVYRSLISNLRKAGNVEIANKLSEEMKEHSSNLIGPRDFKKKCR</sequence>
<dbReference type="NCBIfam" id="TIGR00756">
    <property type="entry name" value="PPR"/>
    <property type="match status" value="4"/>
</dbReference>
<dbReference type="SUPFAM" id="SSF81901">
    <property type="entry name" value="HCP-like"/>
    <property type="match status" value="1"/>
</dbReference>
<evidence type="ECO:0000313" key="3">
    <source>
        <dbReference type="EMBL" id="KAH9310509.1"/>
    </source>
</evidence>
<dbReference type="GO" id="GO:0003729">
    <property type="term" value="F:mRNA binding"/>
    <property type="evidence" value="ECO:0007669"/>
    <property type="project" value="TreeGrafter"/>
</dbReference>
<gene>
    <name evidence="3" type="ORF">KI387_025544</name>
</gene>
<dbReference type="Proteomes" id="UP000824469">
    <property type="component" value="Unassembled WGS sequence"/>
</dbReference>
<keyword evidence="4" id="KW-1185">Reference proteome</keyword>
<feature type="repeat" description="PPR" evidence="2">
    <location>
        <begin position="250"/>
        <end position="284"/>
    </location>
</feature>
<dbReference type="AlphaFoldDB" id="A0AA38FU96"/>
<feature type="repeat" description="PPR" evidence="2">
    <location>
        <begin position="215"/>
        <end position="249"/>
    </location>
</feature>
<dbReference type="InterPro" id="IPR011990">
    <property type="entry name" value="TPR-like_helical_dom_sf"/>
</dbReference>
<dbReference type="PANTHER" id="PTHR47932:SF44">
    <property type="entry name" value="MIOREX COMPLEX COMPONENT 1"/>
    <property type="match status" value="1"/>
</dbReference>
<evidence type="ECO:0008006" key="5">
    <source>
        <dbReference type="Google" id="ProtNLM"/>
    </source>
</evidence>
<dbReference type="EMBL" id="JAHRHJ020000006">
    <property type="protein sequence ID" value="KAH9310509.1"/>
    <property type="molecule type" value="Genomic_DNA"/>
</dbReference>
<accession>A0AA38FU96</accession>
<dbReference type="Pfam" id="PF13812">
    <property type="entry name" value="PPR_3"/>
    <property type="match status" value="1"/>
</dbReference>
<dbReference type="Gene3D" id="1.25.40.10">
    <property type="entry name" value="Tetratricopeptide repeat domain"/>
    <property type="match status" value="2"/>
</dbReference>
<protein>
    <recommendedName>
        <fullName evidence="5">Pentatricopeptide repeat-containing protein</fullName>
    </recommendedName>
</protein>
<comment type="caution">
    <text evidence="3">The sequence shown here is derived from an EMBL/GenBank/DDBJ whole genome shotgun (WGS) entry which is preliminary data.</text>
</comment>
<dbReference type="PANTHER" id="PTHR47932">
    <property type="entry name" value="ATPASE EXPRESSION PROTEIN 3"/>
    <property type="match status" value="1"/>
</dbReference>
<dbReference type="OMA" id="HEFASMK"/>
<dbReference type="InterPro" id="IPR002885">
    <property type="entry name" value="PPR_rpt"/>
</dbReference>
<feature type="repeat" description="PPR" evidence="2">
    <location>
        <begin position="285"/>
        <end position="319"/>
    </location>
</feature>
<keyword evidence="1" id="KW-0677">Repeat</keyword>
<organism evidence="3 4">
    <name type="scientific">Taxus chinensis</name>
    <name type="common">Chinese yew</name>
    <name type="synonym">Taxus wallichiana var. chinensis</name>
    <dbReference type="NCBI Taxonomy" id="29808"/>
    <lineage>
        <taxon>Eukaryota</taxon>
        <taxon>Viridiplantae</taxon>
        <taxon>Streptophyta</taxon>
        <taxon>Embryophyta</taxon>
        <taxon>Tracheophyta</taxon>
        <taxon>Spermatophyta</taxon>
        <taxon>Pinopsida</taxon>
        <taxon>Pinidae</taxon>
        <taxon>Conifers II</taxon>
        <taxon>Cupressales</taxon>
        <taxon>Taxaceae</taxon>
        <taxon>Taxus</taxon>
    </lineage>
</organism>
<name>A0AA38FU96_TAXCH</name>
<evidence type="ECO:0000256" key="1">
    <source>
        <dbReference type="ARBA" id="ARBA00022737"/>
    </source>
</evidence>